<name>A0AAD8PMB2_9PEZI</name>
<dbReference type="EMBL" id="JAHLJV010000105">
    <property type="protein sequence ID" value="KAK1572732.1"/>
    <property type="molecule type" value="Genomic_DNA"/>
</dbReference>
<protein>
    <submittedName>
        <fullName evidence="1">Uncharacterized protein</fullName>
    </submittedName>
</protein>
<reference evidence="1" key="1">
    <citation type="submission" date="2021-06" db="EMBL/GenBank/DDBJ databases">
        <title>Comparative genomics, transcriptomics and evolutionary studies reveal genomic signatures of adaptation to plant cell wall in hemibiotrophic fungi.</title>
        <authorList>
            <consortium name="DOE Joint Genome Institute"/>
            <person name="Baroncelli R."/>
            <person name="Diaz J.F."/>
            <person name="Benocci T."/>
            <person name="Peng M."/>
            <person name="Battaglia E."/>
            <person name="Haridas S."/>
            <person name="Andreopoulos W."/>
            <person name="Labutti K."/>
            <person name="Pangilinan J."/>
            <person name="Floch G.L."/>
            <person name="Makela M.R."/>
            <person name="Henrissat B."/>
            <person name="Grigoriev I.V."/>
            <person name="Crouch J.A."/>
            <person name="De Vries R.P."/>
            <person name="Sukno S.A."/>
            <person name="Thon M.R."/>
        </authorList>
    </citation>
    <scope>NUCLEOTIDE SEQUENCE</scope>
    <source>
        <strain evidence="1">CBS 125086</strain>
    </source>
</reference>
<dbReference type="Proteomes" id="UP001230504">
    <property type="component" value="Unassembled WGS sequence"/>
</dbReference>
<gene>
    <name evidence="1" type="ORF">LY79DRAFT_43927</name>
</gene>
<evidence type="ECO:0000313" key="1">
    <source>
        <dbReference type="EMBL" id="KAK1572732.1"/>
    </source>
</evidence>
<comment type="caution">
    <text evidence="1">The sequence shown here is derived from an EMBL/GenBank/DDBJ whole genome shotgun (WGS) entry which is preliminary data.</text>
</comment>
<sequence>MFYESDINKQILLVDLEPLFISFGNNRHYPCSPQATLTRSTEPYGMAAGPVWPTAAVEQYRQHRSLQQHHHVAITSTVSVALTVCRTRRTCVRIQPTTSIYTIRRVSCAWSVQSSSPRAKHHQLIWLFHAHSQDHPSPKPGCFEPCSFRRGSSGRKSRGGRSVTQGFEVIEVRALTP</sequence>
<keyword evidence="2" id="KW-1185">Reference proteome</keyword>
<accession>A0AAD8PMB2</accession>
<proteinExistence type="predicted"/>
<dbReference type="GeneID" id="85437412"/>
<organism evidence="1 2">
    <name type="scientific">Colletotrichum navitas</name>
    <dbReference type="NCBI Taxonomy" id="681940"/>
    <lineage>
        <taxon>Eukaryota</taxon>
        <taxon>Fungi</taxon>
        <taxon>Dikarya</taxon>
        <taxon>Ascomycota</taxon>
        <taxon>Pezizomycotina</taxon>
        <taxon>Sordariomycetes</taxon>
        <taxon>Hypocreomycetidae</taxon>
        <taxon>Glomerellales</taxon>
        <taxon>Glomerellaceae</taxon>
        <taxon>Colletotrichum</taxon>
        <taxon>Colletotrichum graminicola species complex</taxon>
    </lineage>
</organism>
<dbReference type="AlphaFoldDB" id="A0AAD8PMB2"/>
<evidence type="ECO:0000313" key="2">
    <source>
        <dbReference type="Proteomes" id="UP001230504"/>
    </source>
</evidence>
<dbReference type="RefSeq" id="XP_060408523.1">
    <property type="nucleotide sequence ID" value="XM_060553172.1"/>
</dbReference>